<dbReference type="InterPro" id="IPR001015">
    <property type="entry name" value="Ferrochelatase"/>
</dbReference>
<dbReference type="InterPro" id="IPR019772">
    <property type="entry name" value="Ferrochelatase_AS"/>
</dbReference>
<dbReference type="Gene3D" id="3.40.50.1400">
    <property type="match status" value="2"/>
</dbReference>
<evidence type="ECO:0000256" key="3">
    <source>
        <dbReference type="ARBA" id="ARBA00023133"/>
    </source>
</evidence>
<dbReference type="CDD" id="cd03411">
    <property type="entry name" value="Ferrochelatase_N"/>
    <property type="match status" value="1"/>
</dbReference>
<evidence type="ECO:0000256" key="5">
    <source>
        <dbReference type="ARBA" id="ARBA00023244"/>
    </source>
</evidence>
<comment type="pathway">
    <text evidence="7 8">Porphyrin-containing compound metabolism; protoheme biosynthesis; protoheme from protoporphyrin-IX: step 1/1.</text>
</comment>
<dbReference type="NCBIfam" id="TIGR00109">
    <property type="entry name" value="hemH"/>
    <property type="match status" value="1"/>
</dbReference>
<name>A0ABS1WU23_9GAMM</name>
<comment type="caution">
    <text evidence="10">The sequence shown here is derived from an EMBL/GenBank/DDBJ whole genome shotgun (WGS) entry which is preliminary data.</text>
</comment>
<dbReference type="PANTHER" id="PTHR11108">
    <property type="entry name" value="FERROCHELATASE"/>
    <property type="match status" value="1"/>
</dbReference>
<dbReference type="PROSITE" id="PS00534">
    <property type="entry name" value="FERROCHELATASE"/>
    <property type="match status" value="1"/>
</dbReference>
<feature type="binding site" evidence="7">
    <location>
        <position position="292"/>
    </location>
    <ligand>
        <name>Fe(2+)</name>
        <dbReference type="ChEBI" id="CHEBI:29033"/>
    </ligand>
</feature>
<reference evidence="10 11" key="1">
    <citation type="journal article" date="2021" name="Int. J. Syst. Evol. Microbiol.">
        <title>Steroidobacter gossypii sp. nov., isolated from soil of cotton cropping field.</title>
        <authorList>
            <person name="Huang R."/>
            <person name="Yang S."/>
            <person name="Zhen C."/>
            <person name="Liu W."/>
        </authorList>
    </citation>
    <scope>NUCLEOTIDE SEQUENCE [LARGE SCALE GENOMIC DNA]</scope>
    <source>
        <strain evidence="10 11">S1-65</strain>
    </source>
</reference>
<accession>A0ABS1WU23</accession>
<keyword evidence="11" id="KW-1185">Reference proteome</keyword>
<dbReference type="EMBL" id="JAEVLS010000001">
    <property type="protein sequence ID" value="MBM0104473.1"/>
    <property type="molecule type" value="Genomic_DNA"/>
</dbReference>
<proteinExistence type="inferred from homology"/>
<comment type="similarity">
    <text evidence="1 7 8">Belongs to the ferrochelatase family.</text>
</comment>
<comment type="catalytic activity">
    <reaction evidence="6">
        <text>Fe-coproporphyrin III + 2 H(+) = coproporphyrin III + Fe(2+)</text>
        <dbReference type="Rhea" id="RHEA:49572"/>
        <dbReference type="ChEBI" id="CHEBI:15378"/>
        <dbReference type="ChEBI" id="CHEBI:29033"/>
        <dbReference type="ChEBI" id="CHEBI:68438"/>
        <dbReference type="ChEBI" id="CHEBI:131725"/>
        <dbReference type="EC" id="4.99.1.9"/>
    </reaction>
    <physiologicalReaction direction="right-to-left" evidence="6">
        <dbReference type="Rhea" id="RHEA:49574"/>
    </physiologicalReaction>
</comment>
<keyword evidence="5 7" id="KW-0627">Porphyrin biosynthesis</keyword>
<evidence type="ECO:0000256" key="4">
    <source>
        <dbReference type="ARBA" id="ARBA00023239"/>
    </source>
</evidence>
<keyword evidence="3 7" id="KW-0350">Heme biosynthesis</keyword>
<dbReference type="Pfam" id="PF00762">
    <property type="entry name" value="Ferrochelatase"/>
    <property type="match status" value="1"/>
</dbReference>
<keyword evidence="7 8" id="KW-0963">Cytoplasm</keyword>
<dbReference type="InterPro" id="IPR033644">
    <property type="entry name" value="Ferrochelatase_C"/>
</dbReference>
<evidence type="ECO:0000313" key="11">
    <source>
        <dbReference type="Proteomes" id="UP000661077"/>
    </source>
</evidence>
<keyword evidence="4 7" id="KW-0456">Lyase</keyword>
<keyword evidence="2 7" id="KW-0408">Iron</keyword>
<evidence type="ECO:0000256" key="8">
    <source>
        <dbReference type="RuleBase" id="RU000607"/>
    </source>
</evidence>
<protein>
    <recommendedName>
        <fullName evidence="7 8">Ferrochelatase</fullName>
        <ecNumber evidence="7 8">4.98.1.1</ecNumber>
    </recommendedName>
    <alternativeName>
        <fullName evidence="7">Heme synthase</fullName>
    </alternativeName>
    <alternativeName>
        <fullName evidence="7">Protoheme ferro-lyase</fullName>
    </alternativeName>
</protein>
<dbReference type="InterPro" id="IPR033659">
    <property type="entry name" value="Ferrochelatase_N"/>
</dbReference>
<dbReference type="PANTHER" id="PTHR11108:SF1">
    <property type="entry name" value="FERROCHELATASE, MITOCHONDRIAL"/>
    <property type="match status" value="1"/>
</dbReference>
<dbReference type="Proteomes" id="UP000661077">
    <property type="component" value="Unassembled WGS sequence"/>
</dbReference>
<dbReference type="SUPFAM" id="SSF53800">
    <property type="entry name" value="Chelatase"/>
    <property type="match status" value="1"/>
</dbReference>
<dbReference type="GO" id="GO:0016829">
    <property type="term" value="F:lyase activity"/>
    <property type="evidence" value="ECO:0007669"/>
    <property type="project" value="UniProtKB-KW"/>
</dbReference>
<dbReference type="RefSeq" id="WP_203166416.1">
    <property type="nucleotide sequence ID" value="NZ_JAEVLS010000001.1"/>
</dbReference>
<dbReference type="HAMAP" id="MF_00323">
    <property type="entry name" value="Ferrochelatase"/>
    <property type="match status" value="1"/>
</dbReference>
<keyword evidence="7" id="KW-0479">Metal-binding</keyword>
<evidence type="ECO:0000256" key="9">
    <source>
        <dbReference type="SAM" id="MobiDB-lite"/>
    </source>
</evidence>
<gene>
    <name evidence="7 10" type="primary">hemH</name>
    <name evidence="10" type="ORF">JM946_06930</name>
</gene>
<evidence type="ECO:0000256" key="6">
    <source>
        <dbReference type="ARBA" id="ARBA00024536"/>
    </source>
</evidence>
<comment type="subcellular location">
    <subcellularLocation>
        <location evidence="7 8">Cytoplasm</location>
    </subcellularLocation>
</comment>
<evidence type="ECO:0000313" key="10">
    <source>
        <dbReference type="EMBL" id="MBM0104473.1"/>
    </source>
</evidence>
<dbReference type="EC" id="4.98.1.1" evidence="7 8"/>
<evidence type="ECO:0000256" key="2">
    <source>
        <dbReference type="ARBA" id="ARBA00023004"/>
    </source>
</evidence>
<feature type="binding site" evidence="7">
    <location>
        <position position="211"/>
    </location>
    <ligand>
        <name>Fe(2+)</name>
        <dbReference type="ChEBI" id="CHEBI:29033"/>
    </ligand>
</feature>
<feature type="region of interest" description="Disordered" evidence="9">
    <location>
        <begin position="340"/>
        <end position="361"/>
    </location>
</feature>
<evidence type="ECO:0000256" key="1">
    <source>
        <dbReference type="ARBA" id="ARBA00007718"/>
    </source>
</evidence>
<sequence>MLGKPTYLGDPSHQHGAADRLGVLLVNLGTPDGSDPSSVRRFLADFLGDPRVIEAPRWLWWLALHGVILRIRPSKSAHAYQQIWTPQGSPLLTHSTALTQRVAEALASQWNAAVALGMTYGSPSIPKAVEELRRQGVRQLVVLPLYPQYSGSTTASVFERVTKELQRWRWVPELRFIGDYHDDPGYIDAIAASIERHWRTNERRHLLFSFHGVPQRYAAAGDPYQYHCTQTARLIAQRLSLGEKDWTLSYQSQVGREEWLRPYTDETLLEFGRSGPKRVTVVCPGFATDCLETLEEIALRNREAFLGAGGEGYDYIPALNADESHVAVITNLVNRHAQGWQPASRGSAPAEQPTLRSGAQV</sequence>
<organism evidence="10 11">
    <name type="scientific">Steroidobacter gossypii</name>
    <dbReference type="NCBI Taxonomy" id="2805490"/>
    <lineage>
        <taxon>Bacteria</taxon>
        <taxon>Pseudomonadati</taxon>
        <taxon>Pseudomonadota</taxon>
        <taxon>Gammaproteobacteria</taxon>
        <taxon>Steroidobacterales</taxon>
        <taxon>Steroidobacteraceae</taxon>
        <taxon>Steroidobacter</taxon>
    </lineage>
</organism>
<comment type="function">
    <text evidence="7 8">Catalyzes the ferrous insertion into protoporphyrin IX.</text>
</comment>
<comment type="catalytic activity">
    <reaction evidence="7 8">
        <text>heme b + 2 H(+) = protoporphyrin IX + Fe(2+)</text>
        <dbReference type="Rhea" id="RHEA:22584"/>
        <dbReference type="ChEBI" id="CHEBI:15378"/>
        <dbReference type="ChEBI" id="CHEBI:29033"/>
        <dbReference type="ChEBI" id="CHEBI:57306"/>
        <dbReference type="ChEBI" id="CHEBI:60344"/>
        <dbReference type="EC" id="4.98.1.1"/>
    </reaction>
</comment>
<evidence type="ECO:0000256" key="7">
    <source>
        <dbReference type="HAMAP-Rule" id="MF_00323"/>
    </source>
</evidence>
<dbReference type="CDD" id="cd00419">
    <property type="entry name" value="Ferrochelatase_C"/>
    <property type="match status" value="1"/>
</dbReference>